<dbReference type="eggNOG" id="KOG4046">
    <property type="taxonomic scope" value="Eukaryota"/>
</dbReference>
<dbReference type="PANTHER" id="PTHR13348">
    <property type="entry name" value="RIBONUCLEASE P SUBUNIT P29"/>
    <property type="match status" value="1"/>
</dbReference>
<evidence type="ECO:0000256" key="2">
    <source>
        <dbReference type="ARBA" id="ARBA00006181"/>
    </source>
</evidence>
<dbReference type="GO" id="GO:0006364">
    <property type="term" value="P:rRNA processing"/>
    <property type="evidence" value="ECO:0007669"/>
    <property type="project" value="TreeGrafter"/>
</dbReference>
<feature type="compositionally biased region" description="Basic and acidic residues" evidence="3">
    <location>
        <begin position="82"/>
        <end position="93"/>
    </location>
</feature>
<dbReference type="InParanoid" id="A5E5K6"/>
<feature type="compositionally biased region" description="Basic and acidic residues" evidence="3">
    <location>
        <begin position="135"/>
        <end position="155"/>
    </location>
</feature>
<dbReference type="InterPro" id="IPR016848">
    <property type="entry name" value="RNase_P/MRP_Rpp29-subunit"/>
</dbReference>
<reference evidence="4 5" key="1">
    <citation type="journal article" date="2009" name="Nature">
        <title>Evolution of pathogenicity and sexual reproduction in eight Candida genomes.</title>
        <authorList>
            <person name="Butler G."/>
            <person name="Rasmussen M.D."/>
            <person name="Lin M.F."/>
            <person name="Santos M.A."/>
            <person name="Sakthikumar S."/>
            <person name="Munro C.A."/>
            <person name="Rheinbay E."/>
            <person name="Grabherr M."/>
            <person name="Forche A."/>
            <person name="Reedy J.L."/>
            <person name="Agrafioti I."/>
            <person name="Arnaud M.B."/>
            <person name="Bates S."/>
            <person name="Brown A.J."/>
            <person name="Brunke S."/>
            <person name="Costanzo M.C."/>
            <person name="Fitzpatrick D.A."/>
            <person name="de Groot P.W."/>
            <person name="Harris D."/>
            <person name="Hoyer L.L."/>
            <person name="Hube B."/>
            <person name="Klis F.M."/>
            <person name="Kodira C."/>
            <person name="Lennard N."/>
            <person name="Logue M.E."/>
            <person name="Martin R."/>
            <person name="Neiman A.M."/>
            <person name="Nikolaou E."/>
            <person name="Quail M.A."/>
            <person name="Quinn J."/>
            <person name="Santos M.C."/>
            <person name="Schmitzberger F.F."/>
            <person name="Sherlock G."/>
            <person name="Shah P."/>
            <person name="Silverstein K.A."/>
            <person name="Skrzypek M.S."/>
            <person name="Soll D."/>
            <person name="Staggs R."/>
            <person name="Stansfield I."/>
            <person name="Stumpf M.P."/>
            <person name="Sudbery P.E."/>
            <person name="Srikantha T."/>
            <person name="Zeng Q."/>
            <person name="Berman J."/>
            <person name="Berriman M."/>
            <person name="Heitman J."/>
            <person name="Gow N.A."/>
            <person name="Lorenz M.C."/>
            <person name="Birren B.W."/>
            <person name="Kellis M."/>
            <person name="Cuomo C.A."/>
        </authorList>
    </citation>
    <scope>NUCLEOTIDE SEQUENCE [LARGE SCALE GENOMIC DNA]</scope>
    <source>
        <strain evidence="5">ATCC 11503 / BCRC 21390 / CBS 2605 / JCM 1781 / NBRC 1676 / NRRL YB-4239</strain>
    </source>
</reference>
<dbReference type="GO" id="GO:0030677">
    <property type="term" value="C:ribonuclease P complex"/>
    <property type="evidence" value="ECO:0007669"/>
    <property type="project" value="InterPro"/>
</dbReference>
<dbReference type="GO" id="GO:0001682">
    <property type="term" value="P:tRNA 5'-leader removal"/>
    <property type="evidence" value="ECO:0007669"/>
    <property type="project" value="InterPro"/>
</dbReference>
<dbReference type="STRING" id="379508.A5E5K6"/>
<dbReference type="AlphaFoldDB" id="A5E5K6"/>
<feature type="region of interest" description="Disordered" evidence="3">
    <location>
        <begin position="78"/>
        <end position="98"/>
    </location>
</feature>
<dbReference type="OrthoDB" id="124041at2759"/>
<dbReference type="SUPFAM" id="SSF101744">
    <property type="entry name" value="Rof/RNase P subunit-like"/>
    <property type="match status" value="1"/>
</dbReference>
<proteinExistence type="inferred from homology"/>
<protein>
    <submittedName>
        <fullName evidence="4">Uncharacterized protein</fullName>
    </submittedName>
</protein>
<dbReference type="GO" id="GO:0000172">
    <property type="term" value="C:ribonuclease MRP complex"/>
    <property type="evidence" value="ECO:0007669"/>
    <property type="project" value="InterPro"/>
</dbReference>
<accession>A5E5K6</accession>
<feature type="region of interest" description="Disordered" evidence="3">
    <location>
        <begin position="130"/>
        <end position="160"/>
    </location>
</feature>
<dbReference type="GeneID" id="5231201"/>
<sequence length="190" mass="21738">MNSLWQSYIQSLLTYDGKFQLQISQIVSRLVNADFNGCFITVLQSRNTNLVGTRGIIVWDAQHLFIIVAPQGNQSKEWFSSLDDKGNEQPERNRKNKISASDLVSGFKAIPKQHTMFGFDIIVPRDKRKVGGTQSHHDINVDQANKDQTEEKEPEQQETIPFTMIGSRFEIRSIDRSSKKFKNHSVDNIL</sequence>
<comment type="similarity">
    <text evidence="2">Belongs to the eukaryotic/archaeal RNase P protein component 1 family.</text>
</comment>
<dbReference type="GO" id="GO:0033204">
    <property type="term" value="F:ribonuclease P RNA binding"/>
    <property type="evidence" value="ECO:0007669"/>
    <property type="project" value="InterPro"/>
</dbReference>
<keyword evidence="5" id="KW-1185">Reference proteome</keyword>
<comment type="subcellular location">
    <subcellularLocation>
        <location evidence="1">Nucleus</location>
    </subcellularLocation>
</comment>
<dbReference type="GO" id="GO:0005634">
    <property type="term" value="C:nucleus"/>
    <property type="evidence" value="ECO:0007669"/>
    <property type="project" value="UniProtKB-SubCell"/>
</dbReference>
<dbReference type="HOGENOM" id="CLU_080488_0_0_1"/>
<dbReference type="Gene3D" id="2.30.30.210">
    <property type="entry name" value="Ribonuclease P/MRP, subunit p29"/>
    <property type="match status" value="1"/>
</dbReference>
<dbReference type="InterPro" id="IPR036980">
    <property type="entry name" value="RNase_P/MRP_Rpp29_sf"/>
</dbReference>
<dbReference type="KEGG" id="lel:PVL30_005617"/>
<gene>
    <name evidence="4" type="ORF">LELG_04895</name>
</gene>
<dbReference type="EMBL" id="CH981530">
    <property type="protein sequence ID" value="EDK46714.1"/>
    <property type="molecule type" value="Genomic_DNA"/>
</dbReference>
<evidence type="ECO:0000256" key="3">
    <source>
        <dbReference type="SAM" id="MobiDB-lite"/>
    </source>
</evidence>
<evidence type="ECO:0000313" key="4">
    <source>
        <dbReference type="EMBL" id="EDK46714.1"/>
    </source>
</evidence>
<evidence type="ECO:0000256" key="1">
    <source>
        <dbReference type="ARBA" id="ARBA00004123"/>
    </source>
</evidence>
<evidence type="ECO:0000313" key="5">
    <source>
        <dbReference type="Proteomes" id="UP000001996"/>
    </source>
</evidence>
<organism evidence="4 5">
    <name type="scientific">Lodderomyces elongisporus (strain ATCC 11503 / CBS 2605 / JCM 1781 / NBRC 1676 / NRRL YB-4239)</name>
    <name type="common">Yeast</name>
    <name type="synonym">Saccharomyces elongisporus</name>
    <dbReference type="NCBI Taxonomy" id="379508"/>
    <lineage>
        <taxon>Eukaryota</taxon>
        <taxon>Fungi</taxon>
        <taxon>Dikarya</taxon>
        <taxon>Ascomycota</taxon>
        <taxon>Saccharomycotina</taxon>
        <taxon>Pichiomycetes</taxon>
        <taxon>Debaryomycetaceae</taxon>
        <taxon>Candida/Lodderomyces clade</taxon>
        <taxon>Lodderomyces</taxon>
    </lineage>
</organism>
<dbReference type="Proteomes" id="UP000001996">
    <property type="component" value="Unassembled WGS sequence"/>
</dbReference>
<dbReference type="PANTHER" id="PTHR13348:SF0">
    <property type="entry name" value="RIBONUCLEASE P PROTEIN SUBUNIT P29"/>
    <property type="match status" value="1"/>
</dbReference>
<dbReference type="InterPro" id="IPR002730">
    <property type="entry name" value="Rpp29/RNP1"/>
</dbReference>
<dbReference type="Pfam" id="PF01868">
    <property type="entry name" value="RNase_P-MRP_p29"/>
    <property type="match status" value="1"/>
</dbReference>
<name>A5E5K6_LODEL</name>
<dbReference type="InterPro" id="IPR023534">
    <property type="entry name" value="Rof/RNase_P-like"/>
</dbReference>